<organism evidence="2 3">
    <name type="scientific">Elysia crispata</name>
    <name type="common">lettuce slug</name>
    <dbReference type="NCBI Taxonomy" id="231223"/>
    <lineage>
        <taxon>Eukaryota</taxon>
        <taxon>Metazoa</taxon>
        <taxon>Spiralia</taxon>
        <taxon>Lophotrochozoa</taxon>
        <taxon>Mollusca</taxon>
        <taxon>Gastropoda</taxon>
        <taxon>Heterobranchia</taxon>
        <taxon>Euthyneura</taxon>
        <taxon>Panpulmonata</taxon>
        <taxon>Sacoglossa</taxon>
        <taxon>Placobranchoidea</taxon>
        <taxon>Plakobranchidae</taxon>
        <taxon>Elysia</taxon>
    </lineage>
</organism>
<feature type="compositionally biased region" description="Polar residues" evidence="1">
    <location>
        <begin position="61"/>
        <end position="82"/>
    </location>
</feature>
<dbReference type="AlphaFoldDB" id="A0AAE1AVT4"/>
<dbReference type="Proteomes" id="UP001283361">
    <property type="component" value="Unassembled WGS sequence"/>
</dbReference>
<protein>
    <submittedName>
        <fullName evidence="2">Uncharacterized protein</fullName>
    </submittedName>
</protein>
<proteinExistence type="predicted"/>
<sequence length="82" mass="9174">MGFMTSGMMRALTVSCRVRQSFMLDHRQDGHMTPGYPIRVIPQHSTLQVEPSSGRSHDPRVSNQSNPPTLHTTGRTIVRTVT</sequence>
<feature type="region of interest" description="Disordered" evidence="1">
    <location>
        <begin position="44"/>
        <end position="82"/>
    </location>
</feature>
<reference evidence="2" key="1">
    <citation type="journal article" date="2023" name="G3 (Bethesda)">
        <title>A reference genome for the long-term kleptoplast-retaining sea slug Elysia crispata morphotype clarki.</title>
        <authorList>
            <person name="Eastman K.E."/>
            <person name="Pendleton A.L."/>
            <person name="Shaikh M.A."/>
            <person name="Suttiyut T."/>
            <person name="Ogas R."/>
            <person name="Tomko P."/>
            <person name="Gavelis G."/>
            <person name="Widhalm J.R."/>
            <person name="Wisecaver J.H."/>
        </authorList>
    </citation>
    <scope>NUCLEOTIDE SEQUENCE</scope>
    <source>
        <strain evidence="2">ECLA1</strain>
    </source>
</reference>
<dbReference type="EMBL" id="JAWDGP010001092">
    <property type="protein sequence ID" value="KAK3794797.1"/>
    <property type="molecule type" value="Genomic_DNA"/>
</dbReference>
<feature type="compositionally biased region" description="Polar residues" evidence="1">
    <location>
        <begin position="44"/>
        <end position="54"/>
    </location>
</feature>
<evidence type="ECO:0000313" key="3">
    <source>
        <dbReference type="Proteomes" id="UP001283361"/>
    </source>
</evidence>
<comment type="caution">
    <text evidence="2">The sequence shown here is derived from an EMBL/GenBank/DDBJ whole genome shotgun (WGS) entry which is preliminary data.</text>
</comment>
<gene>
    <name evidence="2" type="ORF">RRG08_054436</name>
</gene>
<name>A0AAE1AVT4_9GAST</name>
<evidence type="ECO:0000256" key="1">
    <source>
        <dbReference type="SAM" id="MobiDB-lite"/>
    </source>
</evidence>
<accession>A0AAE1AVT4</accession>
<keyword evidence="3" id="KW-1185">Reference proteome</keyword>
<evidence type="ECO:0000313" key="2">
    <source>
        <dbReference type="EMBL" id="KAK3794797.1"/>
    </source>
</evidence>